<evidence type="ECO:0000313" key="3">
    <source>
        <dbReference type="Proteomes" id="UP001649381"/>
    </source>
</evidence>
<organism evidence="2 3">
    <name type="scientific">Pseudalkalibacillus berkeleyi</name>
    <dbReference type="NCBI Taxonomy" id="1069813"/>
    <lineage>
        <taxon>Bacteria</taxon>
        <taxon>Bacillati</taxon>
        <taxon>Bacillota</taxon>
        <taxon>Bacilli</taxon>
        <taxon>Bacillales</taxon>
        <taxon>Fictibacillaceae</taxon>
        <taxon>Pseudalkalibacillus</taxon>
    </lineage>
</organism>
<reference evidence="2 3" key="1">
    <citation type="submission" date="2022-01" db="EMBL/GenBank/DDBJ databases">
        <title>Alkalihalobacillus sp. EGI L200015, a novel bacterium isolated from a salt lake sediment.</title>
        <authorList>
            <person name="Gao L."/>
            <person name="Fang B.-Z."/>
            <person name="Li W.-J."/>
        </authorList>
    </citation>
    <scope>NUCLEOTIDE SEQUENCE [LARGE SCALE GENOMIC DNA]</scope>
    <source>
        <strain evidence="2 3">KCTC 12718</strain>
    </source>
</reference>
<name>A0ABS9GV24_9BACL</name>
<accession>A0ABS9GV24</accession>
<evidence type="ECO:0000313" key="2">
    <source>
        <dbReference type="EMBL" id="MCF6136697.1"/>
    </source>
</evidence>
<keyword evidence="1" id="KW-1133">Transmembrane helix</keyword>
<keyword evidence="3" id="KW-1185">Reference proteome</keyword>
<protein>
    <recommendedName>
        <fullName evidence="4">DUF4367 domain-containing protein</fullName>
    </recommendedName>
</protein>
<feature type="transmembrane region" description="Helical" evidence="1">
    <location>
        <begin position="6"/>
        <end position="22"/>
    </location>
</feature>
<comment type="caution">
    <text evidence="2">The sequence shown here is derived from an EMBL/GenBank/DDBJ whole genome shotgun (WGS) entry which is preliminary data.</text>
</comment>
<dbReference type="EMBL" id="JAKIJS010000001">
    <property type="protein sequence ID" value="MCF6136697.1"/>
    <property type="molecule type" value="Genomic_DNA"/>
</dbReference>
<keyword evidence="1" id="KW-0812">Transmembrane</keyword>
<sequence>MGKWTHAVVIMSIVGLVMFLVPENKLPNTLDVTSLKEVKAEDNETLLTRYEATSTKAAIEALPFDLALPKTLPFEAEPFKVKNIEDLNAKDGQEIHIELMTVPVQQKEKGWVILIADDQKQLKNDYGITEDIQISEAVEGEFKSNTSMKSSMIYWTLNSVHYAVHYKNEESPFSVSQHKDTLIDLANQVIEQSKDD</sequence>
<proteinExistence type="predicted"/>
<evidence type="ECO:0008006" key="4">
    <source>
        <dbReference type="Google" id="ProtNLM"/>
    </source>
</evidence>
<evidence type="ECO:0000256" key="1">
    <source>
        <dbReference type="SAM" id="Phobius"/>
    </source>
</evidence>
<dbReference type="RefSeq" id="WP_236331669.1">
    <property type="nucleotide sequence ID" value="NZ_JAKIJS010000001.1"/>
</dbReference>
<dbReference type="Proteomes" id="UP001649381">
    <property type="component" value="Unassembled WGS sequence"/>
</dbReference>
<keyword evidence="1" id="KW-0472">Membrane</keyword>
<gene>
    <name evidence="2" type="ORF">L2716_03080</name>
</gene>